<evidence type="ECO:0000313" key="2">
    <source>
        <dbReference type="EMBL" id="KAL1503563.1"/>
    </source>
</evidence>
<proteinExistence type="predicted"/>
<dbReference type="InterPro" id="IPR036767">
    <property type="entry name" value="ApaG_sf"/>
</dbReference>
<dbReference type="InterPro" id="IPR007474">
    <property type="entry name" value="ApaG_domain"/>
</dbReference>
<accession>A0AB34IQM1</accession>
<dbReference type="GO" id="GO:0070987">
    <property type="term" value="P:error-free translesion synthesis"/>
    <property type="evidence" value="ECO:0007669"/>
    <property type="project" value="TreeGrafter"/>
</dbReference>
<dbReference type="Gene3D" id="2.60.40.1470">
    <property type="entry name" value="ApaG domain"/>
    <property type="match status" value="1"/>
</dbReference>
<dbReference type="SUPFAM" id="SSF110069">
    <property type="entry name" value="ApaG-like"/>
    <property type="match status" value="1"/>
</dbReference>
<dbReference type="EMBL" id="JBGBPQ010000021">
    <property type="protein sequence ID" value="KAL1503563.1"/>
    <property type="molecule type" value="Genomic_DNA"/>
</dbReference>
<dbReference type="GO" id="GO:0005634">
    <property type="term" value="C:nucleus"/>
    <property type="evidence" value="ECO:0007669"/>
    <property type="project" value="TreeGrafter"/>
</dbReference>
<gene>
    <name evidence="2" type="ORF">AB1Y20_012041</name>
</gene>
<dbReference type="AlphaFoldDB" id="A0AB34IQM1"/>
<dbReference type="PROSITE" id="PS51087">
    <property type="entry name" value="APAG"/>
    <property type="match status" value="1"/>
</dbReference>
<dbReference type="Proteomes" id="UP001515480">
    <property type="component" value="Unassembled WGS sequence"/>
</dbReference>
<keyword evidence="3" id="KW-1185">Reference proteome</keyword>
<dbReference type="GO" id="GO:0042645">
    <property type="term" value="C:mitochondrial nucleoid"/>
    <property type="evidence" value="ECO:0007669"/>
    <property type="project" value="TreeGrafter"/>
</dbReference>
<dbReference type="Pfam" id="PF04379">
    <property type="entry name" value="DUF525"/>
    <property type="match status" value="1"/>
</dbReference>
<feature type="domain" description="ApaG" evidence="1">
    <location>
        <begin position="122"/>
        <end position="247"/>
    </location>
</feature>
<name>A0AB34IQM1_PRYPA</name>
<sequence>MASVVPSLYKAILRSVREIERGGKPLRVRLPVTLADQTSAFQYIPCVRTAHAPIVAACFPTLADPPTDDPLPPHRLRAIARSEFRAPRPGVSVSERIDFGLQALRELSAQCSLARRGSVARTETGEGVCVECEAHSLFHDGPSEAHWFFQYRIRIANLGDSAIRVIGRHWSIRNSDGSLEAQIPRNSPGIVGETPLLKAGEAFEYFSFTIVQTPGGSMEGCFQCIHLESGRRFDARVAKFPLLVEKP</sequence>
<protein>
    <recommendedName>
        <fullName evidence="1">ApaG domain-containing protein</fullName>
    </recommendedName>
</protein>
<evidence type="ECO:0000259" key="1">
    <source>
        <dbReference type="PROSITE" id="PS51087"/>
    </source>
</evidence>
<organism evidence="2 3">
    <name type="scientific">Prymnesium parvum</name>
    <name type="common">Toxic golden alga</name>
    <dbReference type="NCBI Taxonomy" id="97485"/>
    <lineage>
        <taxon>Eukaryota</taxon>
        <taxon>Haptista</taxon>
        <taxon>Haptophyta</taxon>
        <taxon>Prymnesiophyceae</taxon>
        <taxon>Prymnesiales</taxon>
        <taxon>Prymnesiaceae</taxon>
        <taxon>Prymnesium</taxon>
    </lineage>
</organism>
<comment type="caution">
    <text evidence="2">The sequence shown here is derived from an EMBL/GenBank/DDBJ whole genome shotgun (WGS) entry which is preliminary data.</text>
</comment>
<dbReference type="PANTHER" id="PTHR14289:SF16">
    <property type="entry name" value="POLYMERASE DELTA-INTERACTING PROTEIN 2"/>
    <property type="match status" value="1"/>
</dbReference>
<reference evidence="2 3" key="1">
    <citation type="journal article" date="2024" name="Science">
        <title>Giant polyketide synthase enzymes in the biosynthesis of giant marine polyether toxins.</title>
        <authorList>
            <person name="Fallon T.R."/>
            <person name="Shende V.V."/>
            <person name="Wierzbicki I.H."/>
            <person name="Pendleton A.L."/>
            <person name="Watervoot N.F."/>
            <person name="Auber R.P."/>
            <person name="Gonzalez D.J."/>
            <person name="Wisecaver J.H."/>
            <person name="Moore B.S."/>
        </authorList>
    </citation>
    <scope>NUCLEOTIDE SEQUENCE [LARGE SCALE GENOMIC DNA]</scope>
    <source>
        <strain evidence="2 3">12B1</strain>
    </source>
</reference>
<evidence type="ECO:0000313" key="3">
    <source>
        <dbReference type="Proteomes" id="UP001515480"/>
    </source>
</evidence>
<dbReference type="PANTHER" id="PTHR14289">
    <property type="entry name" value="F-BOX ONLY PROTEIN 3"/>
    <property type="match status" value="1"/>
</dbReference>